<evidence type="ECO:0000313" key="5">
    <source>
        <dbReference type="Proteomes" id="UP001161325"/>
    </source>
</evidence>
<accession>A0AA37V9S3</accession>
<protein>
    <recommendedName>
        <fullName evidence="3">Coenzyme Q-binding protein COQ10 START domain-containing protein</fullName>
    </recommendedName>
</protein>
<dbReference type="PANTHER" id="PTHR33824">
    <property type="entry name" value="POLYKETIDE CYCLASE/DEHYDRASE AND LIPID TRANSPORT SUPERFAMILY PROTEIN"/>
    <property type="match status" value="1"/>
</dbReference>
<gene>
    <name evidence="4" type="ORF">rosag_12160</name>
</gene>
<dbReference type="Pfam" id="PF03364">
    <property type="entry name" value="Polyketide_cyc"/>
    <property type="match status" value="1"/>
</dbReference>
<feature type="region of interest" description="Disordered" evidence="2">
    <location>
        <begin position="312"/>
        <end position="334"/>
    </location>
</feature>
<comment type="similarity">
    <text evidence="1">Belongs to the ribosome association toxin RatA family.</text>
</comment>
<feature type="domain" description="Coenzyme Q-binding protein COQ10 START" evidence="3">
    <location>
        <begin position="176"/>
        <end position="291"/>
    </location>
</feature>
<name>A0AA37V9S3_9BACT</name>
<evidence type="ECO:0000256" key="1">
    <source>
        <dbReference type="ARBA" id="ARBA00008918"/>
    </source>
</evidence>
<dbReference type="Proteomes" id="UP001161325">
    <property type="component" value="Unassembled WGS sequence"/>
</dbReference>
<evidence type="ECO:0000256" key="2">
    <source>
        <dbReference type="SAM" id="MobiDB-lite"/>
    </source>
</evidence>
<dbReference type="PANTHER" id="PTHR33824:SF7">
    <property type="entry name" value="POLYKETIDE CYCLASE_DEHYDRASE AND LIPID TRANSPORT SUPERFAMILY PROTEIN"/>
    <property type="match status" value="1"/>
</dbReference>
<reference evidence="4" key="1">
    <citation type="submission" date="2022-08" db="EMBL/GenBank/DDBJ databases">
        <title>Draft genome sequencing of Roseisolibacter agri AW1220.</title>
        <authorList>
            <person name="Tobiishi Y."/>
            <person name="Tonouchi A."/>
        </authorList>
    </citation>
    <scope>NUCLEOTIDE SEQUENCE</scope>
    <source>
        <strain evidence="4">AW1220</strain>
    </source>
</reference>
<proteinExistence type="inferred from homology"/>
<dbReference type="EMBL" id="BRXS01000002">
    <property type="protein sequence ID" value="GLC24703.1"/>
    <property type="molecule type" value="Genomic_DNA"/>
</dbReference>
<dbReference type="Gene3D" id="3.30.530.20">
    <property type="match status" value="1"/>
</dbReference>
<dbReference type="InterPro" id="IPR023393">
    <property type="entry name" value="START-like_dom_sf"/>
</dbReference>
<sequence>MGGRLGTALGAEARPDAARTMPYQRIANDDRGTGGESSADFLGYFSIGLGLAEALAPKVMTRVIGVKEPDDTNIATMRAMGLREIGHGLAILSNQHPEKAVWSRVAGDMLDLALLGRTMANPENDRGRTTFAIANVLAVTALDVMTARQLSKQPRTATAARMEQGVVRTKRSITVRRPVEEVYAFWHDFENLPRFMRHLESVQVTGDGRSHWKALAPAGRTVEWDAETTDDVPNQCIAWRSLPGADVQNRGVVEFAPAPGGRGTEVRVTLEYDPPLGKLGSKVAMLFREEPGQQVQDDLRHFKQVMETGEIVLSDATKQRGPHPAQPDDKPVQL</sequence>
<dbReference type="SUPFAM" id="SSF55961">
    <property type="entry name" value="Bet v1-like"/>
    <property type="match status" value="1"/>
</dbReference>
<evidence type="ECO:0000259" key="3">
    <source>
        <dbReference type="Pfam" id="PF03364"/>
    </source>
</evidence>
<dbReference type="AlphaFoldDB" id="A0AA37V9S3"/>
<dbReference type="InterPro" id="IPR047137">
    <property type="entry name" value="ORF3"/>
</dbReference>
<evidence type="ECO:0000313" key="4">
    <source>
        <dbReference type="EMBL" id="GLC24703.1"/>
    </source>
</evidence>
<comment type="caution">
    <text evidence="4">The sequence shown here is derived from an EMBL/GenBank/DDBJ whole genome shotgun (WGS) entry which is preliminary data.</text>
</comment>
<keyword evidence="5" id="KW-1185">Reference proteome</keyword>
<dbReference type="CDD" id="cd07817">
    <property type="entry name" value="SRPBCC_8"/>
    <property type="match status" value="1"/>
</dbReference>
<organism evidence="4 5">
    <name type="scientific">Roseisolibacter agri</name>
    <dbReference type="NCBI Taxonomy" id="2014610"/>
    <lineage>
        <taxon>Bacteria</taxon>
        <taxon>Pseudomonadati</taxon>
        <taxon>Gemmatimonadota</taxon>
        <taxon>Gemmatimonadia</taxon>
        <taxon>Gemmatimonadales</taxon>
        <taxon>Gemmatimonadaceae</taxon>
        <taxon>Roseisolibacter</taxon>
    </lineage>
</organism>
<dbReference type="InterPro" id="IPR005031">
    <property type="entry name" value="COQ10_START"/>
</dbReference>